<dbReference type="Gene3D" id="3.40.140.10">
    <property type="entry name" value="Cytidine Deaminase, domain 2"/>
    <property type="match status" value="1"/>
</dbReference>
<dbReference type="InterPro" id="IPR016193">
    <property type="entry name" value="Cytidine_deaminase-like"/>
</dbReference>
<evidence type="ECO:0000256" key="7">
    <source>
        <dbReference type="ARBA" id="ARBA00048045"/>
    </source>
</evidence>
<feature type="binding site" evidence="8">
    <location>
        <position position="86"/>
    </location>
    <ligand>
        <name>Zn(2+)</name>
        <dbReference type="ChEBI" id="CHEBI:29105"/>
        <note>catalytic</note>
    </ligand>
</feature>
<protein>
    <recommendedName>
        <fullName evidence="8">tRNA-specific adenosine deaminase</fullName>
        <ecNumber evidence="8">3.5.4.33</ecNumber>
    </recommendedName>
</protein>
<dbReference type="AlphaFoldDB" id="D2TX98"/>
<dbReference type="NCBIfam" id="NF008113">
    <property type="entry name" value="PRK10860.1"/>
    <property type="match status" value="1"/>
</dbReference>
<evidence type="ECO:0000313" key="10">
    <source>
        <dbReference type="EMBL" id="CBA72005.1"/>
    </source>
</evidence>
<reference evidence="11 12" key="2">
    <citation type="submission" date="2019-03" db="EMBL/GenBank/DDBJ databases">
        <title>Long-read sequencing reveals hyperdense prophage content in a complex bacterial symbiont genome.</title>
        <authorList>
            <person name="Frost C.L."/>
            <person name="Siozios S."/>
            <person name="Nadal-Jimenez P."/>
            <person name="Brockhurst M.A."/>
            <person name="King K.C."/>
            <person name="Darby A.C."/>
            <person name="Hurst G.D.D."/>
        </authorList>
    </citation>
    <scope>NUCLEOTIDE SEQUENCE [LARGE SCALE GENOMIC DNA]</scope>
    <source>
        <strain evidence="11 12">FIN</strain>
    </source>
</reference>
<organism evidence="10">
    <name type="scientific">Arsenophonus nasoniae</name>
    <name type="common">son-killer infecting Nasonia vitripennis</name>
    <dbReference type="NCBI Taxonomy" id="638"/>
    <lineage>
        <taxon>Bacteria</taxon>
        <taxon>Pseudomonadati</taxon>
        <taxon>Pseudomonadota</taxon>
        <taxon>Gammaproteobacteria</taxon>
        <taxon>Enterobacterales</taxon>
        <taxon>Morganellaceae</taxon>
        <taxon>Arsenophonus</taxon>
    </lineage>
</organism>
<comment type="catalytic activity">
    <reaction evidence="7 8">
        <text>adenosine(34) in tRNA + H2O + H(+) = inosine(34) in tRNA + NH4(+)</text>
        <dbReference type="Rhea" id="RHEA:43168"/>
        <dbReference type="Rhea" id="RHEA-COMP:10373"/>
        <dbReference type="Rhea" id="RHEA-COMP:10374"/>
        <dbReference type="ChEBI" id="CHEBI:15377"/>
        <dbReference type="ChEBI" id="CHEBI:15378"/>
        <dbReference type="ChEBI" id="CHEBI:28938"/>
        <dbReference type="ChEBI" id="CHEBI:74411"/>
        <dbReference type="ChEBI" id="CHEBI:82852"/>
        <dbReference type="EC" id="3.5.4.33"/>
    </reaction>
</comment>
<keyword evidence="4 8" id="KW-0479">Metal-binding</keyword>
<feature type="binding site" evidence="8">
    <location>
        <position position="56"/>
    </location>
    <ligand>
        <name>Zn(2+)</name>
        <dbReference type="ChEBI" id="CHEBI:29105"/>
        <note>catalytic</note>
    </ligand>
</feature>
<dbReference type="RefSeq" id="WP_026821700.1">
    <property type="nucleotide sequence ID" value="NZ_DAYVGG010000121.1"/>
</dbReference>
<evidence type="ECO:0000259" key="9">
    <source>
        <dbReference type="PROSITE" id="PS51747"/>
    </source>
</evidence>
<comment type="cofactor">
    <cofactor evidence="8">
        <name>Zn(2+)</name>
        <dbReference type="ChEBI" id="CHEBI:29105"/>
    </cofactor>
    <text evidence="8">Binds 1 zinc ion per subunit.</text>
</comment>
<evidence type="ECO:0000256" key="5">
    <source>
        <dbReference type="ARBA" id="ARBA00022801"/>
    </source>
</evidence>
<dbReference type="Pfam" id="PF00383">
    <property type="entry name" value="dCMP_cyt_deam_1"/>
    <property type="match status" value="1"/>
</dbReference>
<keyword evidence="5 8" id="KW-0378">Hydrolase</keyword>
<evidence type="ECO:0000256" key="8">
    <source>
        <dbReference type="HAMAP-Rule" id="MF_00972"/>
    </source>
</evidence>
<feature type="binding site" evidence="8">
    <location>
        <position position="89"/>
    </location>
    <ligand>
        <name>Zn(2+)</name>
        <dbReference type="ChEBI" id="CHEBI:29105"/>
        <note>catalytic</note>
    </ligand>
</feature>
<dbReference type="SUPFAM" id="SSF53927">
    <property type="entry name" value="Cytidine deaminase-like"/>
    <property type="match status" value="1"/>
</dbReference>
<comment type="subunit">
    <text evidence="2 8">Homodimer.</text>
</comment>
<evidence type="ECO:0000256" key="2">
    <source>
        <dbReference type="ARBA" id="ARBA00011738"/>
    </source>
</evidence>
<evidence type="ECO:0000256" key="6">
    <source>
        <dbReference type="ARBA" id="ARBA00022833"/>
    </source>
</evidence>
<comment type="function">
    <text evidence="8">Catalyzes the deamination of adenosine to inosine at the wobble position 34 of tRNA(Arg2).</text>
</comment>
<accession>D2TX98</accession>
<dbReference type="CDD" id="cd01285">
    <property type="entry name" value="nucleoside_deaminase"/>
    <property type="match status" value="1"/>
</dbReference>
<dbReference type="Proteomes" id="UP000295134">
    <property type="component" value="Chromosome"/>
</dbReference>
<evidence type="ECO:0000256" key="4">
    <source>
        <dbReference type="ARBA" id="ARBA00022723"/>
    </source>
</evidence>
<dbReference type="HAMAP" id="MF_00972">
    <property type="entry name" value="tRNA_aden_deaminase"/>
    <property type="match status" value="1"/>
</dbReference>
<dbReference type="InterPro" id="IPR028883">
    <property type="entry name" value="tRNA_aden_deaminase"/>
</dbReference>
<feature type="active site" description="Proton donor" evidence="8">
    <location>
        <position position="58"/>
    </location>
</feature>
<dbReference type="PANTHER" id="PTHR11079">
    <property type="entry name" value="CYTOSINE DEAMINASE FAMILY MEMBER"/>
    <property type="match status" value="1"/>
</dbReference>
<dbReference type="PANTHER" id="PTHR11079:SF202">
    <property type="entry name" value="TRNA-SPECIFIC ADENOSINE DEAMINASE"/>
    <property type="match status" value="1"/>
</dbReference>
<sequence length="164" mass="18231">MEQAKKDVYWMRKAILLAEKAQAKGEIPVGAVLVHEDKLIAEGWNQPISDHDPCAHAEIIALRAGGQYLQNYRLLNTTLYVTLEPCIMCAGAMIHARISRLVYGACDQKTGAAGSIIDVFNHPDMNHRILVLGGILSDECSAMLSRFFKQRRAEKKLGNKVPRC</sequence>
<dbReference type="FunFam" id="3.40.140.10:FF:000005">
    <property type="entry name" value="tRNA-specific adenosine deaminase"/>
    <property type="match status" value="1"/>
</dbReference>
<evidence type="ECO:0000313" key="11">
    <source>
        <dbReference type="EMBL" id="QBY44374.1"/>
    </source>
</evidence>
<dbReference type="PROSITE" id="PS00903">
    <property type="entry name" value="CYT_DCMP_DEAMINASES_1"/>
    <property type="match status" value="1"/>
</dbReference>
<dbReference type="InterPro" id="IPR002125">
    <property type="entry name" value="CMP_dCMP_dom"/>
</dbReference>
<evidence type="ECO:0000256" key="3">
    <source>
        <dbReference type="ARBA" id="ARBA00022694"/>
    </source>
</evidence>
<keyword evidence="3 8" id="KW-0819">tRNA processing</keyword>
<proteinExistence type="inferred from homology"/>
<dbReference type="EMBL" id="CP038613">
    <property type="protein sequence ID" value="QBY44374.1"/>
    <property type="molecule type" value="Genomic_DNA"/>
</dbReference>
<evidence type="ECO:0000256" key="1">
    <source>
        <dbReference type="ARBA" id="ARBA00010669"/>
    </source>
</evidence>
<gene>
    <name evidence="8 11" type="primary">tadA</name>
    <name evidence="10" type="ORF">ARN_07110</name>
    <name evidence="11" type="ORF">ArsFIN_29580</name>
</gene>
<dbReference type="PROSITE" id="PS51747">
    <property type="entry name" value="CYT_DCMP_DEAMINASES_2"/>
    <property type="match status" value="1"/>
</dbReference>
<dbReference type="GO" id="GO:0052717">
    <property type="term" value="F:tRNA-specific adenosine-34 deaminase activity"/>
    <property type="evidence" value="ECO:0007669"/>
    <property type="project" value="UniProtKB-UniRule"/>
</dbReference>
<dbReference type="InterPro" id="IPR016192">
    <property type="entry name" value="APOBEC/CMP_deaminase_Zn-bd"/>
</dbReference>
<feature type="domain" description="CMP/dCMP-type deaminase" evidence="9">
    <location>
        <begin position="5"/>
        <end position="132"/>
    </location>
</feature>
<dbReference type="GO" id="GO:0002100">
    <property type="term" value="P:tRNA wobble adenosine to inosine editing"/>
    <property type="evidence" value="ECO:0007669"/>
    <property type="project" value="UniProtKB-UniRule"/>
</dbReference>
<name>D2TX98_9GAMM</name>
<dbReference type="KEGG" id="ans:ArsFIN_29580"/>
<dbReference type="EC" id="3.5.4.33" evidence="8"/>
<dbReference type="GO" id="GO:0008270">
    <property type="term" value="F:zinc ion binding"/>
    <property type="evidence" value="ECO:0007669"/>
    <property type="project" value="UniProtKB-UniRule"/>
</dbReference>
<comment type="similarity">
    <text evidence="1">Belongs to the cytidine and deoxycytidylate deaminase family. ADAT2 subfamily.</text>
</comment>
<reference evidence="10" key="1">
    <citation type="journal article" date="2010" name="Insect Mol. Biol.">
        <title>The draft genome sequence of Arsenophonus nasoniae, son-killer bacterium of Nasonia vitripennis, reveals genes associated with virulence and symbiosis.</title>
        <authorList>
            <person name="Wilkes T."/>
            <person name="Darby A.C."/>
            <person name="Choi J."/>
            <person name="Colborne J.K."/>
            <person name="Werren J.H."/>
            <person name="Hurst G.D.D."/>
        </authorList>
    </citation>
    <scope>NUCLEOTIDE SEQUENCE</scope>
</reference>
<keyword evidence="6 8" id="KW-0862">Zinc</keyword>
<evidence type="ECO:0000313" key="12">
    <source>
        <dbReference type="Proteomes" id="UP000295134"/>
    </source>
</evidence>
<dbReference type="EMBL" id="FN545167">
    <property type="protein sequence ID" value="CBA72005.1"/>
    <property type="molecule type" value="Genomic_DNA"/>
</dbReference>